<evidence type="ECO:0000313" key="2">
    <source>
        <dbReference type="Proteomes" id="UP000828390"/>
    </source>
</evidence>
<comment type="caution">
    <text evidence="1">The sequence shown here is derived from an EMBL/GenBank/DDBJ whole genome shotgun (WGS) entry which is preliminary data.</text>
</comment>
<name>A0A9D4RFB8_DREPO</name>
<organism evidence="1 2">
    <name type="scientific">Dreissena polymorpha</name>
    <name type="common">Zebra mussel</name>
    <name type="synonym">Mytilus polymorpha</name>
    <dbReference type="NCBI Taxonomy" id="45954"/>
    <lineage>
        <taxon>Eukaryota</taxon>
        <taxon>Metazoa</taxon>
        <taxon>Spiralia</taxon>
        <taxon>Lophotrochozoa</taxon>
        <taxon>Mollusca</taxon>
        <taxon>Bivalvia</taxon>
        <taxon>Autobranchia</taxon>
        <taxon>Heteroconchia</taxon>
        <taxon>Euheterodonta</taxon>
        <taxon>Imparidentia</taxon>
        <taxon>Neoheterodontei</taxon>
        <taxon>Myida</taxon>
        <taxon>Dreissenoidea</taxon>
        <taxon>Dreissenidae</taxon>
        <taxon>Dreissena</taxon>
    </lineage>
</organism>
<proteinExistence type="predicted"/>
<dbReference type="AlphaFoldDB" id="A0A9D4RFB8"/>
<accession>A0A9D4RFB8</accession>
<dbReference type="Proteomes" id="UP000828390">
    <property type="component" value="Unassembled WGS sequence"/>
</dbReference>
<protein>
    <submittedName>
        <fullName evidence="1">Uncharacterized protein</fullName>
    </submittedName>
</protein>
<dbReference type="EMBL" id="JAIWYP010000002">
    <property type="protein sequence ID" value="KAH3866431.1"/>
    <property type="molecule type" value="Genomic_DNA"/>
</dbReference>
<keyword evidence="2" id="KW-1185">Reference proteome</keyword>
<reference evidence="1" key="1">
    <citation type="journal article" date="2019" name="bioRxiv">
        <title>The Genome of the Zebra Mussel, Dreissena polymorpha: A Resource for Invasive Species Research.</title>
        <authorList>
            <person name="McCartney M.A."/>
            <person name="Auch B."/>
            <person name="Kono T."/>
            <person name="Mallez S."/>
            <person name="Zhang Y."/>
            <person name="Obille A."/>
            <person name="Becker A."/>
            <person name="Abrahante J.E."/>
            <person name="Garbe J."/>
            <person name="Badalamenti J.P."/>
            <person name="Herman A."/>
            <person name="Mangelson H."/>
            <person name="Liachko I."/>
            <person name="Sullivan S."/>
            <person name="Sone E.D."/>
            <person name="Koren S."/>
            <person name="Silverstein K.A.T."/>
            <person name="Beckman K.B."/>
            <person name="Gohl D.M."/>
        </authorList>
    </citation>
    <scope>NUCLEOTIDE SEQUENCE</scope>
    <source>
        <strain evidence="1">Duluth1</strain>
        <tissue evidence="1">Whole animal</tissue>
    </source>
</reference>
<gene>
    <name evidence="1" type="ORF">DPMN_029494</name>
</gene>
<reference evidence="1" key="2">
    <citation type="submission" date="2020-11" db="EMBL/GenBank/DDBJ databases">
        <authorList>
            <person name="McCartney M.A."/>
            <person name="Auch B."/>
            <person name="Kono T."/>
            <person name="Mallez S."/>
            <person name="Becker A."/>
            <person name="Gohl D.M."/>
            <person name="Silverstein K.A.T."/>
            <person name="Koren S."/>
            <person name="Bechman K.B."/>
            <person name="Herman A."/>
            <person name="Abrahante J.E."/>
            <person name="Garbe J."/>
        </authorList>
    </citation>
    <scope>NUCLEOTIDE SEQUENCE</scope>
    <source>
        <strain evidence="1">Duluth1</strain>
        <tissue evidence="1">Whole animal</tissue>
    </source>
</reference>
<sequence length="111" mass="12200">MIVKQLTVIPLLAKMTQHAWRFIKSRSTNAIASQALHSTTVTYTFATTILVFMVGRVIQHQTVLFSDVTAQRGLSGTIAIDIFATTIHVRTVAHVCTPLFHLSINVTAPLV</sequence>
<evidence type="ECO:0000313" key="1">
    <source>
        <dbReference type="EMBL" id="KAH3866431.1"/>
    </source>
</evidence>